<dbReference type="AlphaFoldDB" id="A0A3L7JZ94"/>
<keyword evidence="4" id="KW-1185">Reference proteome</keyword>
<dbReference type="GO" id="GO:0016705">
    <property type="term" value="F:oxidoreductase activity, acting on paired donors, with incorporation or reduction of molecular oxygen"/>
    <property type="evidence" value="ECO:0007669"/>
    <property type="project" value="InterPro"/>
</dbReference>
<protein>
    <submittedName>
        <fullName evidence="3">LLM class flavin-dependent oxidoreductase</fullName>
    </submittedName>
</protein>
<dbReference type="FunFam" id="3.20.20.30:FF:000002">
    <property type="entry name" value="LLM class flavin-dependent oxidoreductase"/>
    <property type="match status" value="1"/>
</dbReference>
<dbReference type="SUPFAM" id="SSF51679">
    <property type="entry name" value="Bacterial luciferase-like"/>
    <property type="match status" value="1"/>
</dbReference>
<dbReference type="InterPro" id="IPR036661">
    <property type="entry name" value="Luciferase-like_sf"/>
</dbReference>
<dbReference type="EMBL" id="RCVZ01000004">
    <property type="protein sequence ID" value="RLQ96083.1"/>
    <property type="molecule type" value="Genomic_DNA"/>
</dbReference>
<dbReference type="Pfam" id="PF00296">
    <property type="entry name" value="Bac_luciferase"/>
    <property type="match status" value="1"/>
</dbReference>
<gene>
    <name evidence="3" type="ORF">D9X91_07255</name>
</gene>
<dbReference type="InterPro" id="IPR050766">
    <property type="entry name" value="Bact_Lucif_Oxidored"/>
</dbReference>
<dbReference type="GO" id="GO:0005829">
    <property type="term" value="C:cytosol"/>
    <property type="evidence" value="ECO:0007669"/>
    <property type="project" value="TreeGrafter"/>
</dbReference>
<dbReference type="PANTHER" id="PTHR30137">
    <property type="entry name" value="LUCIFERASE-LIKE MONOOXYGENASE"/>
    <property type="match status" value="1"/>
</dbReference>
<dbReference type="RefSeq" id="WP_121679935.1">
    <property type="nucleotide sequence ID" value="NZ_RCVZ01000004.1"/>
</dbReference>
<dbReference type="InterPro" id="IPR019949">
    <property type="entry name" value="CmoO-like"/>
</dbReference>
<comment type="similarity">
    <text evidence="1">To bacterial alkanal monooxygenase alpha and beta chains.</text>
</comment>
<dbReference type="OrthoDB" id="9780518at2"/>
<dbReference type="CDD" id="cd00347">
    <property type="entry name" value="Flavin_utilizing_monoxygenases"/>
    <property type="match status" value="1"/>
</dbReference>
<feature type="domain" description="Luciferase-like" evidence="2">
    <location>
        <begin position="26"/>
        <end position="312"/>
    </location>
</feature>
<dbReference type="PANTHER" id="PTHR30137:SF6">
    <property type="entry name" value="LUCIFERASE-LIKE MONOOXYGENASE"/>
    <property type="match status" value="1"/>
</dbReference>
<organism evidence="3 4">
    <name type="scientific">Falsibacillus albus</name>
    <dbReference type="NCBI Taxonomy" id="2478915"/>
    <lineage>
        <taxon>Bacteria</taxon>
        <taxon>Bacillati</taxon>
        <taxon>Bacillota</taxon>
        <taxon>Bacilli</taxon>
        <taxon>Bacillales</taxon>
        <taxon>Bacillaceae</taxon>
        <taxon>Falsibacillus</taxon>
    </lineage>
</organism>
<dbReference type="InterPro" id="IPR011251">
    <property type="entry name" value="Luciferase-like_dom"/>
</dbReference>
<accession>A0A3L7JZ94</accession>
<proteinExistence type="predicted"/>
<evidence type="ECO:0000256" key="1">
    <source>
        <dbReference type="ARBA" id="ARBA00007789"/>
    </source>
</evidence>
<evidence type="ECO:0000313" key="3">
    <source>
        <dbReference type="EMBL" id="RLQ96083.1"/>
    </source>
</evidence>
<evidence type="ECO:0000259" key="2">
    <source>
        <dbReference type="Pfam" id="PF00296"/>
    </source>
</evidence>
<sequence>MSYNIEKKNLNNIPFSILDLSPIIKGGTPADSYKRTLDLAKHAEKLGFNRFWLAEHHNMPFIASSATSILIGHVAGATTKLRVGSGGIMLPNHAPLLIAEQFGTLESLYPGRIDLGLGRAPGTDQLTARALRRNIRNGGEDFPEQLQELRGYFDPSLFNEKNPVRAFPGQGLDIPIWLLGSSGFSAELAGQLGLPFSFASHFSPNNTLPALSIYRKSFKPSKVLDKPYVMLGVNIIAADTDEEAHFLATSLQQQFLNLIRHHEAPLQPPVENMDEIWTDYEKELLKQQLGASIIGSPETVQRKLQNFIEETQADEIMIISQIFDHEARLHSYDILAEIKSE</sequence>
<dbReference type="NCBIfam" id="TIGR03558">
    <property type="entry name" value="oxido_grp_1"/>
    <property type="match status" value="1"/>
</dbReference>
<dbReference type="Gene3D" id="3.20.20.30">
    <property type="entry name" value="Luciferase-like domain"/>
    <property type="match status" value="1"/>
</dbReference>
<comment type="caution">
    <text evidence="3">The sequence shown here is derived from an EMBL/GenBank/DDBJ whole genome shotgun (WGS) entry which is preliminary data.</text>
</comment>
<reference evidence="3 4" key="1">
    <citation type="submission" date="2018-10" db="EMBL/GenBank/DDBJ databases">
        <title>Falsibacillus sp. genome draft.</title>
        <authorList>
            <person name="Shi S."/>
        </authorList>
    </citation>
    <scope>NUCLEOTIDE SEQUENCE [LARGE SCALE GENOMIC DNA]</scope>
    <source>
        <strain evidence="3 4">GY 10110</strain>
    </source>
</reference>
<dbReference type="Proteomes" id="UP000276770">
    <property type="component" value="Unassembled WGS sequence"/>
</dbReference>
<name>A0A3L7JZ94_9BACI</name>
<evidence type="ECO:0000313" key="4">
    <source>
        <dbReference type="Proteomes" id="UP000276770"/>
    </source>
</evidence>